<feature type="region of interest" description="Disordered" evidence="6">
    <location>
        <begin position="140"/>
        <end position="167"/>
    </location>
</feature>
<dbReference type="RefSeq" id="WP_308422908.1">
    <property type="nucleotide sequence ID" value="NZ_BMMZ01000002.1"/>
</dbReference>
<dbReference type="GO" id="GO:0005829">
    <property type="term" value="C:cytosol"/>
    <property type="evidence" value="ECO:0007669"/>
    <property type="project" value="TreeGrafter"/>
</dbReference>
<evidence type="ECO:0000259" key="7">
    <source>
        <dbReference type="SMART" id="SM00732"/>
    </source>
</evidence>
<comment type="function">
    <text evidence="5">Could be a nuclease involved in processing of the 5'-end of pre-16S rRNA.</text>
</comment>
<reference evidence="8" key="1">
    <citation type="journal article" date="2014" name="Int. J. Syst. Evol. Microbiol.">
        <title>Complete genome sequence of Corynebacterium casei LMG S-19264T (=DSM 44701T), isolated from a smear-ripened cheese.</title>
        <authorList>
            <consortium name="US DOE Joint Genome Institute (JGI-PGF)"/>
            <person name="Walter F."/>
            <person name="Albersmeier A."/>
            <person name="Kalinowski J."/>
            <person name="Ruckert C."/>
        </authorList>
    </citation>
    <scope>NUCLEOTIDE SEQUENCE</scope>
    <source>
        <strain evidence="8">CGMCC 4.7306</strain>
    </source>
</reference>
<evidence type="ECO:0000256" key="2">
    <source>
        <dbReference type="ARBA" id="ARBA00022517"/>
    </source>
</evidence>
<dbReference type="PANTHER" id="PTHR33317">
    <property type="entry name" value="POLYNUCLEOTIDYL TRANSFERASE, RIBONUCLEASE H-LIKE SUPERFAMILY PROTEIN"/>
    <property type="match status" value="1"/>
</dbReference>
<feature type="domain" description="YqgF/RNase H-like" evidence="7">
    <location>
        <begin position="6"/>
        <end position="111"/>
    </location>
</feature>
<dbReference type="InterPro" id="IPR037027">
    <property type="entry name" value="YqgF/RNaseH-like_dom_sf"/>
</dbReference>
<evidence type="ECO:0000256" key="5">
    <source>
        <dbReference type="HAMAP-Rule" id="MF_00651"/>
    </source>
</evidence>
<evidence type="ECO:0000256" key="6">
    <source>
        <dbReference type="SAM" id="MobiDB-lite"/>
    </source>
</evidence>
<dbReference type="InterPro" id="IPR005227">
    <property type="entry name" value="YqgF"/>
</dbReference>
<dbReference type="AlphaFoldDB" id="A0A917W282"/>
<sequence length="167" mass="17749">MSIRRGRRLGIDWGDARIGVAVSDPDGLLAVALDFVPGGDGEFGRIAELVGEYQPLEVVVGLPRSMNGGEGPAAVKVRGKAERLRTVLRQRFADDTPSIRLVDERLSTVAAAGRLRAGGKSAKKQRGLIDSEAAREILDRALDTERSTGTAPGELLSSTDRVDGSRS</sequence>
<evidence type="ECO:0000256" key="1">
    <source>
        <dbReference type="ARBA" id="ARBA00022490"/>
    </source>
</evidence>
<keyword evidence="9" id="KW-1185">Reference proteome</keyword>
<comment type="caution">
    <text evidence="8">The sequence shown here is derived from an EMBL/GenBank/DDBJ whole genome shotgun (WGS) entry which is preliminary data.</text>
</comment>
<dbReference type="NCBIfam" id="TIGR00250">
    <property type="entry name" value="RNAse_H_YqgF"/>
    <property type="match status" value="1"/>
</dbReference>
<evidence type="ECO:0000256" key="3">
    <source>
        <dbReference type="ARBA" id="ARBA00022722"/>
    </source>
</evidence>
<dbReference type="SUPFAM" id="SSF53098">
    <property type="entry name" value="Ribonuclease H-like"/>
    <property type="match status" value="1"/>
</dbReference>
<keyword evidence="4 5" id="KW-0378">Hydrolase</keyword>
<evidence type="ECO:0000313" key="9">
    <source>
        <dbReference type="Proteomes" id="UP000613840"/>
    </source>
</evidence>
<comment type="subcellular location">
    <subcellularLocation>
        <location evidence="5">Cytoplasm</location>
    </subcellularLocation>
</comment>
<dbReference type="InterPro" id="IPR006641">
    <property type="entry name" value="YqgF/RNaseH-like_dom"/>
</dbReference>
<keyword evidence="2 5" id="KW-0690">Ribosome biogenesis</keyword>
<dbReference type="GO" id="GO:0000967">
    <property type="term" value="P:rRNA 5'-end processing"/>
    <property type="evidence" value="ECO:0007669"/>
    <property type="project" value="UniProtKB-UniRule"/>
</dbReference>
<proteinExistence type="inferred from homology"/>
<dbReference type="Proteomes" id="UP000613840">
    <property type="component" value="Unassembled WGS sequence"/>
</dbReference>
<dbReference type="EMBL" id="BMMZ01000002">
    <property type="protein sequence ID" value="GGL52927.1"/>
    <property type="molecule type" value="Genomic_DNA"/>
</dbReference>
<evidence type="ECO:0000256" key="4">
    <source>
        <dbReference type="ARBA" id="ARBA00022801"/>
    </source>
</evidence>
<dbReference type="Pfam" id="PF03652">
    <property type="entry name" value="RuvX"/>
    <property type="match status" value="1"/>
</dbReference>
<evidence type="ECO:0000313" key="8">
    <source>
        <dbReference type="EMBL" id="GGL52927.1"/>
    </source>
</evidence>
<organism evidence="8 9">
    <name type="scientific">Microlunatus endophyticus</name>
    <dbReference type="NCBI Taxonomy" id="1716077"/>
    <lineage>
        <taxon>Bacteria</taxon>
        <taxon>Bacillati</taxon>
        <taxon>Actinomycetota</taxon>
        <taxon>Actinomycetes</taxon>
        <taxon>Propionibacteriales</taxon>
        <taxon>Propionibacteriaceae</taxon>
        <taxon>Microlunatus</taxon>
    </lineage>
</organism>
<dbReference type="InterPro" id="IPR012337">
    <property type="entry name" value="RNaseH-like_sf"/>
</dbReference>
<dbReference type="PANTHER" id="PTHR33317:SF4">
    <property type="entry name" value="POLYNUCLEOTIDYL TRANSFERASE, RIBONUCLEASE H-LIKE SUPERFAMILY PROTEIN"/>
    <property type="match status" value="1"/>
</dbReference>
<name>A0A917W282_9ACTN</name>
<accession>A0A917W282</accession>
<dbReference type="Gene3D" id="3.30.420.140">
    <property type="entry name" value="YqgF/RNase H-like domain"/>
    <property type="match status" value="1"/>
</dbReference>
<dbReference type="GO" id="GO:0004518">
    <property type="term" value="F:nuclease activity"/>
    <property type="evidence" value="ECO:0007669"/>
    <property type="project" value="UniProtKB-KW"/>
</dbReference>
<dbReference type="CDD" id="cd16964">
    <property type="entry name" value="YqgF"/>
    <property type="match status" value="1"/>
</dbReference>
<comment type="similarity">
    <text evidence="5">Belongs to the YqgF HJR family.</text>
</comment>
<dbReference type="HAMAP" id="MF_00651">
    <property type="entry name" value="Nuclease_YqgF"/>
    <property type="match status" value="1"/>
</dbReference>
<keyword evidence="3 5" id="KW-0540">Nuclease</keyword>
<gene>
    <name evidence="8" type="ORF">GCM10011575_09110</name>
</gene>
<dbReference type="SMART" id="SM00732">
    <property type="entry name" value="YqgFc"/>
    <property type="match status" value="1"/>
</dbReference>
<dbReference type="GO" id="GO:0016788">
    <property type="term" value="F:hydrolase activity, acting on ester bonds"/>
    <property type="evidence" value="ECO:0007669"/>
    <property type="project" value="UniProtKB-UniRule"/>
</dbReference>
<dbReference type="EC" id="3.1.-.-" evidence="5"/>
<protein>
    <recommendedName>
        <fullName evidence="5">Putative pre-16S rRNA nuclease</fullName>
        <ecNumber evidence="5">3.1.-.-</ecNumber>
    </recommendedName>
</protein>
<reference evidence="8" key="2">
    <citation type="submission" date="2020-09" db="EMBL/GenBank/DDBJ databases">
        <authorList>
            <person name="Sun Q."/>
            <person name="Zhou Y."/>
        </authorList>
    </citation>
    <scope>NUCLEOTIDE SEQUENCE</scope>
    <source>
        <strain evidence="8">CGMCC 4.7306</strain>
    </source>
</reference>
<keyword evidence="1 5" id="KW-0963">Cytoplasm</keyword>